<organism evidence="1 2">
    <name type="scientific">Pelobates cultripes</name>
    <name type="common">Western spadefoot toad</name>
    <dbReference type="NCBI Taxonomy" id="61616"/>
    <lineage>
        <taxon>Eukaryota</taxon>
        <taxon>Metazoa</taxon>
        <taxon>Chordata</taxon>
        <taxon>Craniata</taxon>
        <taxon>Vertebrata</taxon>
        <taxon>Euteleostomi</taxon>
        <taxon>Amphibia</taxon>
        <taxon>Batrachia</taxon>
        <taxon>Anura</taxon>
        <taxon>Pelobatoidea</taxon>
        <taxon>Pelobatidae</taxon>
        <taxon>Pelobates</taxon>
    </lineage>
</organism>
<proteinExistence type="predicted"/>
<evidence type="ECO:0000313" key="1">
    <source>
        <dbReference type="EMBL" id="CAH2318816.1"/>
    </source>
</evidence>
<dbReference type="AlphaFoldDB" id="A0AAD1T480"/>
<sequence length="225" mass="25746">MGLPKVRGYYQAAQIAPLLTASNNCNPTAWTEIEKNHAKGLALPTLAWLPKTHRPKTTELLPTTALTLSIWDNYRKKMGATTTLAPAIPIEALRLFIPDFNYKLWQRHGVETVSQLLQNNKLKTFSDLGTEYTLPSTTTFSYLQIQSWTNSQPAQPETQIPGPHWYKIIQICTKTKQAKKLISLIYTSEHTQCRKQPPSFKSAWEKNIGHQLTEEQWQDIYQAHK</sequence>
<accession>A0AAD1T480</accession>
<reference evidence="1" key="1">
    <citation type="submission" date="2022-03" db="EMBL/GenBank/DDBJ databases">
        <authorList>
            <person name="Alioto T."/>
            <person name="Alioto T."/>
            <person name="Gomez Garrido J."/>
        </authorList>
    </citation>
    <scope>NUCLEOTIDE SEQUENCE</scope>
</reference>
<evidence type="ECO:0000313" key="2">
    <source>
        <dbReference type="Proteomes" id="UP001295444"/>
    </source>
</evidence>
<dbReference type="EMBL" id="OW240921">
    <property type="protein sequence ID" value="CAH2318816.1"/>
    <property type="molecule type" value="Genomic_DNA"/>
</dbReference>
<gene>
    <name evidence="1" type="ORF">PECUL_23A008278</name>
</gene>
<keyword evidence="2" id="KW-1185">Reference proteome</keyword>
<name>A0AAD1T480_PELCU</name>
<dbReference type="Proteomes" id="UP001295444">
    <property type="component" value="Chromosome 10"/>
</dbReference>
<protein>
    <submittedName>
        <fullName evidence="1">Uncharacterized protein</fullName>
    </submittedName>
</protein>